<name>A0A4R1I158_PSEEN</name>
<protein>
    <submittedName>
        <fullName evidence="2">Putative nucleic acid-binding Zn ribbon protein</fullName>
    </submittedName>
</protein>
<accession>A0A4R1I158</accession>
<evidence type="ECO:0000313" key="2">
    <source>
        <dbReference type="EMBL" id="TCK27651.1"/>
    </source>
</evidence>
<dbReference type="InterPro" id="IPR007922">
    <property type="entry name" value="DciA-like"/>
</dbReference>
<dbReference type="PANTHER" id="PTHR36456:SF1">
    <property type="entry name" value="UPF0232 PROTEIN SCO3875"/>
    <property type="match status" value="1"/>
</dbReference>
<feature type="compositionally biased region" description="Basic and acidic residues" evidence="1">
    <location>
        <begin position="99"/>
        <end position="108"/>
    </location>
</feature>
<feature type="region of interest" description="Disordered" evidence="1">
    <location>
        <begin position="226"/>
        <end position="246"/>
    </location>
</feature>
<dbReference type="AlphaFoldDB" id="A0A4R1I158"/>
<organism evidence="2 3">
    <name type="scientific">Pseudonocardia endophytica</name>
    <dbReference type="NCBI Taxonomy" id="401976"/>
    <lineage>
        <taxon>Bacteria</taxon>
        <taxon>Bacillati</taxon>
        <taxon>Actinomycetota</taxon>
        <taxon>Actinomycetes</taxon>
        <taxon>Pseudonocardiales</taxon>
        <taxon>Pseudonocardiaceae</taxon>
        <taxon>Pseudonocardia</taxon>
    </lineage>
</organism>
<evidence type="ECO:0000313" key="3">
    <source>
        <dbReference type="Proteomes" id="UP000295560"/>
    </source>
</evidence>
<evidence type="ECO:0000256" key="1">
    <source>
        <dbReference type="SAM" id="MobiDB-lite"/>
    </source>
</evidence>
<reference evidence="2 3" key="1">
    <citation type="submission" date="2019-03" db="EMBL/GenBank/DDBJ databases">
        <title>Sequencing the genomes of 1000 actinobacteria strains.</title>
        <authorList>
            <person name="Klenk H.-P."/>
        </authorList>
    </citation>
    <scope>NUCLEOTIDE SEQUENCE [LARGE SCALE GENOMIC DNA]</scope>
    <source>
        <strain evidence="2 3">DSM 44969</strain>
    </source>
</reference>
<feature type="region of interest" description="Disordered" evidence="1">
    <location>
        <begin position="1"/>
        <end position="136"/>
    </location>
</feature>
<dbReference type="PANTHER" id="PTHR36456">
    <property type="entry name" value="UPF0232 PROTEIN SCO3875"/>
    <property type="match status" value="1"/>
</dbReference>
<sequence>MDSVDNPEPSGDRRRTRGRAAGHRPDGDGDASASVPTPGDGRGRPPGNGEDTAARRSGDTEGNDTSGQGEAPGESTGLRGPDLARDALRAAREASAAKAAERAEERSPKLRVVSGRGSRRRWSSAGPDDRDPQPFGRVVSRVSMDRGWSSRLTDATVLGRWPQLVGPDVADHCTPISLRDGELTLQAESTAWATQLRTLQRQLLTRLSAAVGPDVVRRIRVVAPSGPSWRHGPRHVRGRGPRDTYG</sequence>
<dbReference type="Proteomes" id="UP000295560">
    <property type="component" value="Unassembled WGS sequence"/>
</dbReference>
<feature type="compositionally biased region" description="Basic and acidic residues" evidence="1">
    <location>
        <begin position="82"/>
        <end position="92"/>
    </location>
</feature>
<proteinExistence type="predicted"/>
<keyword evidence="3" id="KW-1185">Reference proteome</keyword>
<dbReference type="EMBL" id="SMFZ01000001">
    <property type="protein sequence ID" value="TCK27651.1"/>
    <property type="molecule type" value="Genomic_DNA"/>
</dbReference>
<comment type="caution">
    <text evidence="2">The sequence shown here is derived from an EMBL/GenBank/DDBJ whole genome shotgun (WGS) entry which is preliminary data.</text>
</comment>
<gene>
    <name evidence="2" type="ORF">EV378_3529</name>
</gene>
<dbReference type="Pfam" id="PF05258">
    <property type="entry name" value="DciA"/>
    <property type="match status" value="1"/>
</dbReference>